<name>A0A7T0MB06_LISIV</name>
<dbReference type="EMBL" id="MW124302">
    <property type="protein sequence ID" value="QPL19464.1"/>
    <property type="molecule type" value="Genomic_DNA"/>
</dbReference>
<organism evidence="1">
    <name type="scientific">Listeria ivanovii</name>
    <dbReference type="NCBI Taxonomy" id="1638"/>
    <lineage>
        <taxon>Bacteria</taxon>
        <taxon>Bacillati</taxon>
        <taxon>Bacillota</taxon>
        <taxon>Bacilli</taxon>
        <taxon>Bacillales</taxon>
        <taxon>Listeriaceae</taxon>
        <taxon>Listeria</taxon>
    </lineage>
</organism>
<evidence type="ECO:0000313" key="1">
    <source>
        <dbReference type="EMBL" id="QPL19464.1"/>
    </source>
</evidence>
<sequence length="232" mass="27058">MANLSDAYGTFIISKEIIQHDFSTVELLLSAMKNLSTRSEYGVFPDDNIEVLFSKLREAKEAKTELEISFLGTGRWELANCIAYFFEYLTVLHPITEFTAFSKPNQTLIFDFVDFEPCLNIFYTGKYEISLQKTERTWETTVESEERITVPMTAKYLVSYGIYETAYDETNLSTLLDNDIFIAELARVMPKADITLHFLQTYWKENWISVLDESTLLESIEDIVEFYQEEYE</sequence>
<dbReference type="RefSeq" id="WP_185381613.1">
    <property type="nucleotide sequence ID" value="NZ_MW124302.1"/>
</dbReference>
<reference evidence="1" key="2">
    <citation type="submission" date="2020-10" db="EMBL/GenBank/DDBJ databases">
        <authorList>
            <person name="Chmielowska C.A."/>
            <person name="Korsak D."/>
            <person name="Bartosik D."/>
        </authorList>
    </citation>
    <scope>NUCLEOTIDE SEQUENCE</scope>
    <source>
        <strain evidence="1">Sr11</strain>
        <plasmid evidence="1">pLIS6</plasmid>
    </source>
</reference>
<keyword evidence="1" id="KW-0614">Plasmid</keyword>
<gene>
    <name evidence="1" type="ORF">pLIS600146</name>
</gene>
<geneLocation type="plasmid" evidence="1">
    <name>pLIS6</name>
</geneLocation>
<reference evidence="1" key="1">
    <citation type="journal article" date="2020" name="Int. J. Mol. Sci.">
        <title>Genetic Carriers and Genomic Distribution of cadA6-A Novel Variant of a Cadmium Resistance Determinant Identified in Listeria spp.</title>
        <authorList>
            <person name="Chmielowska C."/>
            <person name="Korsak D."/>
            <person name="Szmulkowska B."/>
            <person name="Krop A."/>
            <person name="Lipka K."/>
            <person name="Krupinska M."/>
            <person name="Bartosik D."/>
        </authorList>
    </citation>
    <scope>NUCLEOTIDE SEQUENCE</scope>
    <source>
        <strain evidence="1">Sr11</strain>
    </source>
</reference>
<accession>A0A7T0MB06</accession>
<dbReference type="AlphaFoldDB" id="A0A7T0MB06"/>
<proteinExistence type="predicted"/>
<protein>
    <submittedName>
        <fullName evidence="1">Uncharacterized protein</fullName>
    </submittedName>
</protein>